<dbReference type="EMBL" id="JBICCN010000168">
    <property type="protein sequence ID" value="KAL3088140.1"/>
    <property type="molecule type" value="Genomic_DNA"/>
</dbReference>
<feature type="signal peptide" evidence="1">
    <location>
        <begin position="1"/>
        <end position="22"/>
    </location>
</feature>
<comment type="caution">
    <text evidence="2">The sequence shown here is derived from an EMBL/GenBank/DDBJ whole genome shotgun (WGS) entry which is preliminary data.</text>
</comment>
<evidence type="ECO:0000256" key="1">
    <source>
        <dbReference type="SAM" id="SignalP"/>
    </source>
</evidence>
<proteinExistence type="predicted"/>
<name>A0ABD2JC07_HETSC</name>
<accession>A0ABD2JC07</accession>
<feature type="chain" id="PRO_5044786210" description="C6 domain-containing protein" evidence="1">
    <location>
        <begin position="23"/>
        <end position="137"/>
    </location>
</feature>
<keyword evidence="1" id="KW-0732">Signal</keyword>
<sequence>MLCRFSCFVCALLFLLLTKLDGVSPTCVSCSADSLKTLSVADTKASGMAQAISTSTPIGTVGTNGVGCTNLKLTCGEGQIVSIHVNLASGGSDYGNYDSGFIALDCSAQGQWVVPANGQHPGDVVDGYSCVTSSTVG</sequence>
<organism evidence="2 3">
    <name type="scientific">Heterodera schachtii</name>
    <name type="common">Sugarbeet cyst nematode worm</name>
    <name type="synonym">Tylenchus schachtii</name>
    <dbReference type="NCBI Taxonomy" id="97005"/>
    <lineage>
        <taxon>Eukaryota</taxon>
        <taxon>Metazoa</taxon>
        <taxon>Ecdysozoa</taxon>
        <taxon>Nematoda</taxon>
        <taxon>Chromadorea</taxon>
        <taxon>Rhabditida</taxon>
        <taxon>Tylenchina</taxon>
        <taxon>Tylenchomorpha</taxon>
        <taxon>Tylenchoidea</taxon>
        <taxon>Heteroderidae</taxon>
        <taxon>Heteroderinae</taxon>
        <taxon>Heterodera</taxon>
    </lineage>
</organism>
<reference evidence="2 3" key="1">
    <citation type="submission" date="2024-10" db="EMBL/GenBank/DDBJ databases">
        <authorList>
            <person name="Kim D."/>
        </authorList>
    </citation>
    <scope>NUCLEOTIDE SEQUENCE [LARGE SCALE GENOMIC DNA]</scope>
    <source>
        <strain evidence="2">Taebaek</strain>
    </source>
</reference>
<dbReference type="Proteomes" id="UP001620645">
    <property type="component" value="Unassembled WGS sequence"/>
</dbReference>
<dbReference type="AlphaFoldDB" id="A0ABD2JC07"/>
<keyword evidence="3" id="KW-1185">Reference proteome</keyword>
<protein>
    <recommendedName>
        <fullName evidence="4">C6 domain-containing protein</fullName>
    </recommendedName>
</protein>
<evidence type="ECO:0000313" key="2">
    <source>
        <dbReference type="EMBL" id="KAL3088140.1"/>
    </source>
</evidence>
<gene>
    <name evidence="2" type="ORF">niasHS_009426</name>
</gene>
<evidence type="ECO:0000313" key="3">
    <source>
        <dbReference type="Proteomes" id="UP001620645"/>
    </source>
</evidence>
<evidence type="ECO:0008006" key="4">
    <source>
        <dbReference type="Google" id="ProtNLM"/>
    </source>
</evidence>